<dbReference type="PANTHER" id="PTHR34071">
    <property type="entry name" value="5-NITROIMIDAZOLE ANTIBIOTICS RESISTANCE PROTEIN, NIMA-FAMILY-RELATED PROTEIN-RELATED"/>
    <property type="match status" value="1"/>
</dbReference>
<comment type="caution">
    <text evidence="1">The sequence shown here is derived from an EMBL/GenBank/DDBJ whole genome shotgun (WGS) entry which is preliminary data.</text>
</comment>
<dbReference type="Proteomes" id="UP001440599">
    <property type="component" value="Unassembled WGS sequence"/>
</dbReference>
<proteinExistence type="predicted"/>
<dbReference type="PANTHER" id="PTHR34071:SF2">
    <property type="entry name" value="FLAVIN-NUCLEOTIDE-BINDING PROTEIN"/>
    <property type="match status" value="1"/>
</dbReference>
<dbReference type="Pfam" id="PF12900">
    <property type="entry name" value="Pyridox_ox_2"/>
    <property type="match status" value="1"/>
</dbReference>
<organism evidence="1 2">
    <name type="scientific">Flavonifractor hominis</name>
    <dbReference type="NCBI Taxonomy" id="3133178"/>
    <lineage>
        <taxon>Bacteria</taxon>
        <taxon>Bacillati</taxon>
        <taxon>Bacillota</taxon>
        <taxon>Clostridia</taxon>
        <taxon>Eubacteriales</taxon>
        <taxon>Oscillospiraceae</taxon>
        <taxon>Flavonifractor</taxon>
    </lineage>
</organism>
<gene>
    <name evidence="1" type="ORF">WMO45_07185</name>
</gene>
<reference evidence="1 2" key="1">
    <citation type="submission" date="2024-03" db="EMBL/GenBank/DDBJ databases">
        <title>Human intestinal bacterial collection.</title>
        <authorList>
            <person name="Pauvert C."/>
            <person name="Hitch T.C.A."/>
            <person name="Clavel T."/>
        </authorList>
    </citation>
    <scope>NUCLEOTIDE SEQUENCE [LARGE SCALE GENOMIC DNA]</scope>
    <source>
        <strain evidence="1 2">CLA-AP-H34</strain>
    </source>
</reference>
<dbReference type="InterPro" id="IPR012349">
    <property type="entry name" value="Split_barrel_FMN-bd"/>
</dbReference>
<name>A0ABV1ENX4_9FIRM</name>
<dbReference type="SUPFAM" id="SSF50475">
    <property type="entry name" value="FMN-binding split barrel"/>
    <property type="match status" value="1"/>
</dbReference>
<evidence type="ECO:0000313" key="1">
    <source>
        <dbReference type="EMBL" id="MEQ2456302.1"/>
    </source>
</evidence>
<accession>A0ABV1ENX4</accession>
<dbReference type="EMBL" id="JBBMFT010000003">
    <property type="protein sequence ID" value="MEQ2456302.1"/>
    <property type="molecule type" value="Genomic_DNA"/>
</dbReference>
<dbReference type="InterPro" id="IPR024747">
    <property type="entry name" value="Pyridox_Oxase-rel"/>
</dbReference>
<keyword evidence="2" id="KW-1185">Reference proteome</keyword>
<evidence type="ECO:0000313" key="2">
    <source>
        <dbReference type="Proteomes" id="UP001440599"/>
    </source>
</evidence>
<dbReference type="Gene3D" id="2.30.110.10">
    <property type="entry name" value="Electron Transport, Fmn-binding Protein, Chain A"/>
    <property type="match status" value="1"/>
</dbReference>
<sequence>MFRPLRRVRQTLSRSETEAILRAGTSGVLALSGDDGYPYAVPMSYVYDQDRLYFHCADAGHKLDAIRRCEKASFCVIGQDQVVPAEFTTYFRSAIAFGRIRVLEDPAEARAALTLLSDKYAPGDRAGLERELERFGAHLCLLELRVEHLSGKAARELLPPSGTQA</sequence>
<dbReference type="RefSeq" id="WP_349139899.1">
    <property type="nucleotide sequence ID" value="NZ_JBBMFT010000003.1"/>
</dbReference>
<protein>
    <submittedName>
        <fullName evidence="1">Pyridoxamine 5'-phosphate oxidase family protein</fullName>
    </submittedName>
</protein>